<evidence type="ECO:0000256" key="13">
    <source>
        <dbReference type="ARBA" id="ARBA00023231"/>
    </source>
</evidence>
<evidence type="ECO:0000259" key="18">
    <source>
        <dbReference type="PROSITE" id="PS50110"/>
    </source>
</evidence>
<dbReference type="Pfam" id="PF02954">
    <property type="entry name" value="HTH_8"/>
    <property type="match status" value="1"/>
</dbReference>
<keyword evidence="11" id="KW-0010">Activator</keyword>
<evidence type="ECO:0000256" key="7">
    <source>
        <dbReference type="ARBA" id="ARBA00022840"/>
    </source>
</evidence>
<dbReference type="GO" id="GO:0005524">
    <property type="term" value="F:ATP binding"/>
    <property type="evidence" value="ECO:0007669"/>
    <property type="project" value="UniProtKB-KW"/>
</dbReference>
<reference evidence="19 20" key="2">
    <citation type="journal article" date="2013" name="Stand. Genomic Sci.">
        <title>Complete genome sequence of Halorhodospira halophila SL1.</title>
        <authorList>
            <person name="Challacombe J.F."/>
            <person name="Majid S."/>
            <person name="Deole R."/>
            <person name="Brettin T.S."/>
            <person name="Bruce D."/>
            <person name="Delano S.F."/>
            <person name="Detter J.C."/>
            <person name="Gleasner C.D."/>
            <person name="Han C.S."/>
            <person name="Misra M."/>
            <person name="Reitenga K.G."/>
            <person name="Mikhailova N."/>
            <person name="Woyke T."/>
            <person name="Pitluck S."/>
            <person name="Nolan M."/>
            <person name="Land M.L."/>
            <person name="Saunders E."/>
            <person name="Tapia R."/>
            <person name="Lapidus A."/>
            <person name="Ivanova N."/>
            <person name="Hoff W.D."/>
        </authorList>
    </citation>
    <scope>NUCLEOTIDE SEQUENCE [LARGE SCALE GENOMIC DNA]</scope>
    <source>
        <strain evidence="20">DSM 244 / SL1</strain>
    </source>
</reference>
<sequence length="454" mass="48965">MRGCVLVVDDHREVVYAVRRLLQSRGLEVISAPSAAEAEPLVPRADALILDIQLEQDNGLALLQRLRSAGDETPAVVLSAHTFPDNVVEASKRGAMQILAKPIEAEALVGAVEEALSQTHSDASASALSAEAHDVLGTSAAMMEVFKALGVAAANDLNVLLTGETGVGKEVSAELVHRHSHRADGPFVAINCTAMPESLLEAELFGHASGAFTGASRAAEGKVEAAAGGTLFLDEIGDMPLAFQAKLLRFLEDKRFYRLGESAPRHADVRVIAATNRQLLGADASQFRSDLYYRLAQIPVHIPPLRDRLEDVPALIEVFIRAANQEMGLDIHGITPEVRQQAQGHSWPGNVRELKNAVYRAAAKRQRGLIDTLELAGAAAEPAGDSDFDTALDRALDRALAQDRLPELLNDLERRAVQRALTHYNGNKSRVAEALNVSRNTLRARLQAMQEPTD</sequence>
<dbReference type="SMART" id="SM00448">
    <property type="entry name" value="REC"/>
    <property type="match status" value="1"/>
</dbReference>
<evidence type="ECO:0000256" key="4">
    <source>
        <dbReference type="ARBA" id="ARBA00022491"/>
    </source>
</evidence>
<dbReference type="RefSeq" id="WP_011815167.1">
    <property type="nucleotide sequence ID" value="NC_008789.1"/>
</dbReference>
<evidence type="ECO:0000256" key="5">
    <source>
        <dbReference type="ARBA" id="ARBA00022553"/>
    </source>
</evidence>
<comment type="subcellular location">
    <subcellularLocation>
        <location evidence="1">Cytoplasm</location>
    </subcellularLocation>
</comment>
<evidence type="ECO:0000256" key="9">
    <source>
        <dbReference type="ARBA" id="ARBA00023015"/>
    </source>
</evidence>
<evidence type="ECO:0000256" key="6">
    <source>
        <dbReference type="ARBA" id="ARBA00022741"/>
    </source>
</evidence>
<dbReference type="Gene3D" id="3.40.50.2300">
    <property type="match status" value="1"/>
</dbReference>
<dbReference type="GO" id="GO:0043565">
    <property type="term" value="F:sequence-specific DNA binding"/>
    <property type="evidence" value="ECO:0007669"/>
    <property type="project" value="InterPro"/>
</dbReference>
<evidence type="ECO:0000256" key="8">
    <source>
        <dbReference type="ARBA" id="ARBA00023012"/>
    </source>
</evidence>
<keyword evidence="3" id="KW-0963">Cytoplasm</keyword>
<evidence type="ECO:0000259" key="17">
    <source>
        <dbReference type="PROSITE" id="PS50045"/>
    </source>
</evidence>
<keyword evidence="7" id="KW-0067">ATP-binding</keyword>
<evidence type="ECO:0000313" key="20">
    <source>
        <dbReference type="Proteomes" id="UP000000647"/>
    </source>
</evidence>
<dbReference type="GO" id="GO:0000160">
    <property type="term" value="P:phosphorelay signal transduction system"/>
    <property type="evidence" value="ECO:0007669"/>
    <property type="project" value="UniProtKB-KW"/>
</dbReference>
<dbReference type="InterPro" id="IPR058031">
    <property type="entry name" value="AAA_lid_NorR"/>
</dbReference>
<dbReference type="InterPro" id="IPR025943">
    <property type="entry name" value="Sigma_54_int_dom_ATP-bd_2"/>
</dbReference>
<reference evidence="20" key="1">
    <citation type="submission" date="2006-12" db="EMBL/GenBank/DDBJ databases">
        <title>Complete sequence of Halorhodospira halophila SL1.</title>
        <authorList>
            <consortium name="US DOE Joint Genome Institute"/>
            <person name="Copeland A."/>
            <person name="Lucas S."/>
            <person name="Lapidus A."/>
            <person name="Barry K."/>
            <person name="Detter J.C."/>
            <person name="Glavina del Rio T."/>
            <person name="Hammon N."/>
            <person name="Israni S."/>
            <person name="Dalin E."/>
            <person name="Tice H."/>
            <person name="Pitluck S."/>
            <person name="Saunders E."/>
            <person name="Brettin T."/>
            <person name="Bruce D."/>
            <person name="Han C."/>
            <person name="Tapia R."/>
            <person name="Schmutz J."/>
            <person name="Larimer F."/>
            <person name="Land M."/>
            <person name="Hauser L."/>
            <person name="Kyrpides N."/>
            <person name="Mikhailova N."/>
            <person name="Hoff W."/>
            <person name="Richardson P."/>
        </authorList>
    </citation>
    <scope>NUCLEOTIDE SEQUENCE [LARGE SCALE GENOMIC DNA]</scope>
    <source>
        <strain evidence="20">DSM 244 / SL1</strain>
    </source>
</reference>
<dbReference type="InterPro" id="IPR011006">
    <property type="entry name" value="CheY-like_superfamily"/>
</dbReference>
<evidence type="ECO:0000256" key="10">
    <source>
        <dbReference type="ARBA" id="ARBA00023125"/>
    </source>
</evidence>
<evidence type="ECO:0000256" key="2">
    <source>
        <dbReference type="ARBA" id="ARBA00019059"/>
    </source>
</evidence>
<dbReference type="PROSITE" id="PS50110">
    <property type="entry name" value="RESPONSE_REGULATORY"/>
    <property type="match status" value="1"/>
</dbReference>
<evidence type="ECO:0000256" key="14">
    <source>
        <dbReference type="ARBA" id="ARBA00029881"/>
    </source>
</evidence>
<dbReference type="InterPro" id="IPR003593">
    <property type="entry name" value="AAA+_ATPase"/>
</dbReference>
<dbReference type="STRING" id="349124.Hhal_2382"/>
<keyword evidence="12" id="KW-0804">Transcription</keyword>
<keyword evidence="4" id="KW-0678">Repressor</keyword>
<dbReference type="OrthoDB" id="9804019at2"/>
<dbReference type="HOGENOM" id="CLU_000445_0_6_6"/>
<dbReference type="PROSITE" id="PS00688">
    <property type="entry name" value="SIGMA54_INTERACT_3"/>
    <property type="match status" value="1"/>
</dbReference>
<dbReference type="InterPro" id="IPR027417">
    <property type="entry name" value="P-loop_NTPase"/>
</dbReference>
<dbReference type="GO" id="GO:0006355">
    <property type="term" value="P:regulation of DNA-templated transcription"/>
    <property type="evidence" value="ECO:0007669"/>
    <property type="project" value="InterPro"/>
</dbReference>
<protein>
    <recommendedName>
        <fullName evidence="2">DNA-binding transcriptional regulator NtrC</fullName>
    </recommendedName>
    <alternativeName>
        <fullName evidence="14">Nitrogen regulation protein NR(I)</fullName>
    </alternativeName>
    <alternativeName>
        <fullName evidence="15">Nitrogen regulator I</fullName>
    </alternativeName>
</protein>
<organism evidence="19 20">
    <name type="scientific">Halorhodospira halophila (strain DSM 244 / SL1)</name>
    <name type="common">Ectothiorhodospira halophila (strain DSM 244 / SL1)</name>
    <dbReference type="NCBI Taxonomy" id="349124"/>
    <lineage>
        <taxon>Bacteria</taxon>
        <taxon>Pseudomonadati</taxon>
        <taxon>Pseudomonadota</taxon>
        <taxon>Gammaproteobacteria</taxon>
        <taxon>Chromatiales</taxon>
        <taxon>Ectothiorhodospiraceae</taxon>
        <taxon>Halorhodospira</taxon>
    </lineage>
</organism>
<dbReference type="PANTHER" id="PTHR32071">
    <property type="entry name" value="TRANSCRIPTIONAL REGULATORY PROTEIN"/>
    <property type="match status" value="1"/>
</dbReference>
<proteinExistence type="predicted"/>
<accession>A1WZN3</accession>
<dbReference type="Pfam" id="PF25601">
    <property type="entry name" value="AAA_lid_14"/>
    <property type="match status" value="1"/>
</dbReference>
<keyword evidence="5 16" id="KW-0597">Phosphoprotein</keyword>
<gene>
    <name evidence="19" type="ordered locus">Hhal_2382</name>
</gene>
<keyword evidence="13" id="KW-0535">Nitrogen fixation</keyword>
<dbReference type="Pfam" id="PF00158">
    <property type="entry name" value="Sigma54_activat"/>
    <property type="match status" value="1"/>
</dbReference>
<evidence type="ECO:0000256" key="1">
    <source>
        <dbReference type="ARBA" id="ARBA00004496"/>
    </source>
</evidence>
<dbReference type="FunFam" id="3.40.50.300:FF:000006">
    <property type="entry name" value="DNA-binding transcriptional regulator NtrC"/>
    <property type="match status" value="1"/>
</dbReference>
<dbReference type="Proteomes" id="UP000000647">
    <property type="component" value="Chromosome"/>
</dbReference>
<keyword evidence="6" id="KW-0547">Nucleotide-binding</keyword>
<dbReference type="KEGG" id="hha:Hhal_2382"/>
<dbReference type="EMBL" id="CP000544">
    <property type="protein sequence ID" value="ABM63145.1"/>
    <property type="molecule type" value="Genomic_DNA"/>
</dbReference>
<dbReference type="InterPro" id="IPR002197">
    <property type="entry name" value="HTH_Fis"/>
</dbReference>
<keyword evidence="20" id="KW-1185">Reference proteome</keyword>
<dbReference type="GO" id="GO:0005737">
    <property type="term" value="C:cytoplasm"/>
    <property type="evidence" value="ECO:0007669"/>
    <property type="project" value="UniProtKB-SubCell"/>
</dbReference>
<dbReference type="PROSITE" id="PS50045">
    <property type="entry name" value="SIGMA54_INTERACT_4"/>
    <property type="match status" value="1"/>
</dbReference>
<evidence type="ECO:0000256" key="3">
    <source>
        <dbReference type="ARBA" id="ARBA00022490"/>
    </source>
</evidence>
<dbReference type="AlphaFoldDB" id="A1WZN3"/>
<name>A1WZN3_HALHL</name>
<dbReference type="CDD" id="cd00156">
    <property type="entry name" value="REC"/>
    <property type="match status" value="1"/>
</dbReference>
<dbReference type="Gene3D" id="3.40.50.300">
    <property type="entry name" value="P-loop containing nucleotide triphosphate hydrolases"/>
    <property type="match status" value="1"/>
</dbReference>
<dbReference type="InterPro" id="IPR025944">
    <property type="entry name" value="Sigma_54_int_dom_CS"/>
</dbReference>
<feature type="domain" description="Sigma-54 factor interaction" evidence="17">
    <location>
        <begin position="135"/>
        <end position="363"/>
    </location>
</feature>
<dbReference type="InterPro" id="IPR002078">
    <property type="entry name" value="Sigma_54_int"/>
</dbReference>
<dbReference type="SUPFAM" id="SSF52172">
    <property type="entry name" value="CheY-like"/>
    <property type="match status" value="1"/>
</dbReference>
<feature type="modified residue" description="4-aspartylphosphate" evidence="16">
    <location>
        <position position="51"/>
    </location>
</feature>
<dbReference type="InterPro" id="IPR001789">
    <property type="entry name" value="Sig_transdc_resp-reg_receiver"/>
</dbReference>
<evidence type="ECO:0000256" key="11">
    <source>
        <dbReference type="ARBA" id="ARBA00023159"/>
    </source>
</evidence>
<evidence type="ECO:0000256" key="16">
    <source>
        <dbReference type="PROSITE-ProRule" id="PRU00169"/>
    </source>
</evidence>
<dbReference type="SMART" id="SM00382">
    <property type="entry name" value="AAA"/>
    <property type="match status" value="1"/>
</dbReference>
<dbReference type="PROSITE" id="PS00676">
    <property type="entry name" value="SIGMA54_INTERACT_2"/>
    <property type="match status" value="1"/>
</dbReference>
<evidence type="ECO:0000313" key="19">
    <source>
        <dbReference type="EMBL" id="ABM63145.1"/>
    </source>
</evidence>
<evidence type="ECO:0000256" key="15">
    <source>
        <dbReference type="ARBA" id="ARBA00031910"/>
    </source>
</evidence>
<keyword evidence="9" id="KW-0805">Transcription regulation</keyword>
<dbReference type="CDD" id="cd00009">
    <property type="entry name" value="AAA"/>
    <property type="match status" value="1"/>
</dbReference>
<dbReference type="Gene3D" id="1.10.10.60">
    <property type="entry name" value="Homeodomain-like"/>
    <property type="match status" value="1"/>
</dbReference>
<keyword evidence="8" id="KW-0902">Two-component regulatory system</keyword>
<feature type="domain" description="Response regulatory" evidence="18">
    <location>
        <begin position="4"/>
        <end position="116"/>
    </location>
</feature>
<keyword evidence="10" id="KW-0238">DNA-binding</keyword>
<evidence type="ECO:0000256" key="12">
    <source>
        <dbReference type="ARBA" id="ARBA00023163"/>
    </source>
</evidence>
<dbReference type="InterPro" id="IPR009057">
    <property type="entry name" value="Homeodomain-like_sf"/>
</dbReference>
<dbReference type="SUPFAM" id="SSF52540">
    <property type="entry name" value="P-loop containing nucleoside triphosphate hydrolases"/>
    <property type="match status" value="1"/>
</dbReference>
<dbReference type="Pfam" id="PF00072">
    <property type="entry name" value="Response_reg"/>
    <property type="match status" value="1"/>
</dbReference>
<dbReference type="SUPFAM" id="SSF46689">
    <property type="entry name" value="Homeodomain-like"/>
    <property type="match status" value="1"/>
</dbReference>
<dbReference type="PANTHER" id="PTHR32071:SF95">
    <property type="entry name" value="DNA-BINDING TRANSCRIPTIONAL REGULATOR NTRC"/>
    <property type="match status" value="1"/>
</dbReference>
<dbReference type="eggNOG" id="COG2204">
    <property type="taxonomic scope" value="Bacteria"/>
</dbReference>
<dbReference type="Gene3D" id="1.10.8.60">
    <property type="match status" value="1"/>
</dbReference>